<dbReference type="Proteomes" id="UP000719500">
    <property type="component" value="Unassembled WGS sequence"/>
</dbReference>
<comment type="caution">
    <text evidence="4">The sequence shown here is derived from an EMBL/GenBank/DDBJ whole genome shotgun (WGS) entry which is preliminary data.</text>
</comment>
<dbReference type="Pfam" id="PF02608">
    <property type="entry name" value="Bmp"/>
    <property type="match status" value="1"/>
</dbReference>
<dbReference type="Gene3D" id="3.40.50.2300">
    <property type="match status" value="2"/>
</dbReference>
<dbReference type="InterPro" id="IPR052910">
    <property type="entry name" value="ABC-Purine-Binding"/>
</dbReference>
<evidence type="ECO:0000259" key="3">
    <source>
        <dbReference type="Pfam" id="PF02608"/>
    </source>
</evidence>
<feature type="signal peptide" evidence="2">
    <location>
        <begin position="1"/>
        <end position="18"/>
    </location>
</feature>
<organism evidence="4 5">
    <name type="scientific">Oscillibacter valericigenes</name>
    <dbReference type="NCBI Taxonomy" id="351091"/>
    <lineage>
        <taxon>Bacteria</taxon>
        <taxon>Bacillati</taxon>
        <taxon>Bacillota</taxon>
        <taxon>Clostridia</taxon>
        <taxon>Eubacteriales</taxon>
        <taxon>Oscillospiraceae</taxon>
        <taxon>Oscillibacter</taxon>
    </lineage>
</organism>
<dbReference type="EMBL" id="JACSNX010000001">
    <property type="protein sequence ID" value="MBM6850256.1"/>
    <property type="molecule type" value="Genomic_DNA"/>
</dbReference>
<name>A0ABS2FT91_9FIRM</name>
<evidence type="ECO:0000313" key="4">
    <source>
        <dbReference type="EMBL" id="MBM6850256.1"/>
    </source>
</evidence>
<dbReference type="InterPro" id="IPR003760">
    <property type="entry name" value="PnrA-like"/>
</dbReference>
<feature type="chain" id="PRO_5046620763" evidence="2">
    <location>
        <begin position="19"/>
        <end position="425"/>
    </location>
</feature>
<dbReference type="CDD" id="cd19963">
    <property type="entry name" value="PBP1_BMP-like"/>
    <property type="match status" value="1"/>
</dbReference>
<evidence type="ECO:0000313" key="5">
    <source>
        <dbReference type="Proteomes" id="UP000719500"/>
    </source>
</evidence>
<dbReference type="PROSITE" id="PS51257">
    <property type="entry name" value="PROKAR_LIPOPROTEIN"/>
    <property type="match status" value="1"/>
</dbReference>
<feature type="domain" description="ABC transporter substrate-binding protein PnrA-like" evidence="3">
    <location>
        <begin position="93"/>
        <end position="328"/>
    </location>
</feature>
<evidence type="ECO:0000256" key="2">
    <source>
        <dbReference type="SAM" id="SignalP"/>
    </source>
</evidence>
<reference evidence="4 5" key="1">
    <citation type="journal article" date="2021" name="Sci. Rep.">
        <title>The distribution of antibiotic resistance genes in chicken gut microbiota commensals.</title>
        <authorList>
            <person name="Juricova H."/>
            <person name="Matiasovicova J."/>
            <person name="Kubasova T."/>
            <person name="Cejkova D."/>
            <person name="Rychlik I."/>
        </authorList>
    </citation>
    <scope>NUCLEOTIDE SEQUENCE [LARGE SCALE GENOMIC DNA]</scope>
    <source>
        <strain evidence="4 5">An411</strain>
    </source>
</reference>
<keyword evidence="5" id="KW-1185">Reference proteome</keyword>
<protein>
    <submittedName>
        <fullName evidence="4">BMP family ABC transporter substrate-binding protein</fullName>
    </submittedName>
</protein>
<dbReference type="PANTHER" id="PTHR43208">
    <property type="entry name" value="ABC TRANSPORTER SUBSTRATE-BINDING PROTEIN"/>
    <property type="match status" value="1"/>
</dbReference>
<sequence length="425" mass="44967">MKKLLALLLALVMSLSLAACGGSDEETPSDTTDEGSGAEETAGIAAEDLQIGLICIHDENSGYDLAHIDGLRGACEALGIGENQITMRINIPESQECYDAATQLADAGCDIIFSDSYGHQSYMALAAQDYPDVTFVACTGDQAAVAGIPNLKNIFPYTYESRYVSGVVAGVKLKEMMDNGEVTDPYIGYVGAYPYAEVVCGYTAFLLGIQSQVPEAHMDVQYTNSWYDLTAEAEAANALMARGCVIIGQHADSTGAPSAVQSAREAGTNAYSVGYNIDMLSVAPEAALTSAQNNWSVLYQATLQHMLDGTEIPADYATGHADGAVMISTLGDSCAEGTQEAVDAAWAGIDDGSLKVFDTSKFTVGGAPVESYTFNSSIVDFTTGNTIYEGQEYETIVDGAFQESVFRAAPYFDIRIDGITELNPS</sequence>
<dbReference type="PANTHER" id="PTHR43208:SF1">
    <property type="entry name" value="ABC TRANSPORTER SUBSTRATE-BINDING PROTEIN"/>
    <property type="match status" value="1"/>
</dbReference>
<dbReference type="RefSeq" id="WP_204802049.1">
    <property type="nucleotide sequence ID" value="NZ_JACSNX010000001.1"/>
</dbReference>
<accession>A0ABS2FT91</accession>
<evidence type="ECO:0000256" key="1">
    <source>
        <dbReference type="ARBA" id="ARBA00022729"/>
    </source>
</evidence>
<gene>
    <name evidence="4" type="ORF">H9X91_02235</name>
</gene>
<proteinExistence type="predicted"/>
<keyword evidence="1 2" id="KW-0732">Signal</keyword>